<name>A0A2P4YN59_9STRA</name>
<gene>
    <name evidence="1" type="ORF">PHPALM_3144</name>
</gene>
<comment type="caution">
    <text evidence="1">The sequence shown here is derived from an EMBL/GenBank/DDBJ whole genome shotgun (WGS) entry which is preliminary data.</text>
</comment>
<dbReference type="AlphaFoldDB" id="A0A2P4YN59"/>
<organism evidence="1 2">
    <name type="scientific">Phytophthora palmivora</name>
    <dbReference type="NCBI Taxonomy" id="4796"/>
    <lineage>
        <taxon>Eukaryota</taxon>
        <taxon>Sar</taxon>
        <taxon>Stramenopiles</taxon>
        <taxon>Oomycota</taxon>
        <taxon>Peronosporomycetes</taxon>
        <taxon>Peronosporales</taxon>
        <taxon>Peronosporaceae</taxon>
        <taxon>Phytophthora</taxon>
    </lineage>
</organism>
<dbReference type="OrthoDB" id="127502at2759"/>
<reference evidence="1 2" key="1">
    <citation type="journal article" date="2017" name="Genome Biol. Evol.">
        <title>Phytophthora megakarya and P. palmivora, closely related causal agents of cacao black pod rot, underwent increases in genome sizes and gene numbers by different mechanisms.</title>
        <authorList>
            <person name="Ali S.S."/>
            <person name="Shao J."/>
            <person name="Lary D.J."/>
            <person name="Kronmiller B."/>
            <person name="Shen D."/>
            <person name="Strem M.D."/>
            <person name="Amoako-Attah I."/>
            <person name="Akrofi A.Y."/>
            <person name="Begoude B.A."/>
            <person name="Ten Hoopen G.M."/>
            <person name="Coulibaly K."/>
            <person name="Kebe B.I."/>
            <person name="Melnick R.L."/>
            <person name="Guiltinan M.J."/>
            <person name="Tyler B.M."/>
            <person name="Meinhardt L.W."/>
            <person name="Bailey B.A."/>
        </authorList>
    </citation>
    <scope>NUCLEOTIDE SEQUENCE [LARGE SCALE GENOMIC DNA]</scope>
    <source>
        <strain evidence="2">sbr112.9</strain>
    </source>
</reference>
<proteinExistence type="predicted"/>
<dbReference type="Proteomes" id="UP000237271">
    <property type="component" value="Unassembled WGS sequence"/>
</dbReference>
<evidence type="ECO:0000313" key="1">
    <source>
        <dbReference type="EMBL" id="POM79234.1"/>
    </source>
</evidence>
<accession>A0A2P4YN59</accession>
<sequence>MQISRREKPAAPAATAHDVDFSHLRRQLRSVGRVQEDSCDLAISQNHFATWVYSSPDDSNVFVGENAVVEYTFHSGRLVIGDSDEAVKAAKIGKFQWKPLVMAIGNSVLLSKNRIEQILGCSTASETAVAKAFNLSSSDLQATDDEQKAAASLQMLSGASELGSEG</sequence>
<dbReference type="EMBL" id="NCKW01001822">
    <property type="protein sequence ID" value="POM79234.1"/>
    <property type="molecule type" value="Genomic_DNA"/>
</dbReference>
<evidence type="ECO:0000313" key="2">
    <source>
        <dbReference type="Proteomes" id="UP000237271"/>
    </source>
</evidence>
<protein>
    <submittedName>
        <fullName evidence="1">Uncharacterized protein</fullName>
    </submittedName>
</protein>
<keyword evidence="2" id="KW-1185">Reference proteome</keyword>